<reference evidence="2 3" key="1">
    <citation type="journal article" date="2019" name="Sci. Rep.">
        <title>Orb-weaving spider Araneus ventricosus genome elucidates the spidroin gene catalogue.</title>
        <authorList>
            <person name="Kono N."/>
            <person name="Nakamura H."/>
            <person name="Ohtoshi R."/>
            <person name="Moran D.A.P."/>
            <person name="Shinohara A."/>
            <person name="Yoshida Y."/>
            <person name="Fujiwara M."/>
            <person name="Mori M."/>
            <person name="Tomita M."/>
            <person name="Arakawa K."/>
        </authorList>
    </citation>
    <scope>NUCLEOTIDE SEQUENCE [LARGE SCALE GENOMIC DNA]</scope>
</reference>
<gene>
    <name evidence="2" type="ORF">AVEN_211921_1</name>
</gene>
<feature type="compositionally biased region" description="Basic and acidic residues" evidence="1">
    <location>
        <begin position="70"/>
        <end position="80"/>
    </location>
</feature>
<evidence type="ECO:0000313" key="2">
    <source>
        <dbReference type="EMBL" id="GBM88344.1"/>
    </source>
</evidence>
<dbReference type="AlphaFoldDB" id="A0A4Y2JEJ2"/>
<proteinExistence type="predicted"/>
<feature type="region of interest" description="Disordered" evidence="1">
    <location>
        <begin position="100"/>
        <end position="129"/>
    </location>
</feature>
<evidence type="ECO:0000313" key="3">
    <source>
        <dbReference type="Proteomes" id="UP000499080"/>
    </source>
</evidence>
<dbReference type="Proteomes" id="UP000499080">
    <property type="component" value="Unassembled WGS sequence"/>
</dbReference>
<comment type="caution">
    <text evidence="2">The sequence shown here is derived from an EMBL/GenBank/DDBJ whole genome shotgun (WGS) entry which is preliminary data.</text>
</comment>
<name>A0A4Y2JEJ2_ARAVE</name>
<dbReference type="EMBL" id="BGPR01003455">
    <property type="protein sequence ID" value="GBM88344.1"/>
    <property type="molecule type" value="Genomic_DNA"/>
</dbReference>
<keyword evidence="3" id="KW-1185">Reference proteome</keyword>
<protein>
    <submittedName>
        <fullName evidence="2">Uncharacterized protein</fullName>
    </submittedName>
</protein>
<accession>A0A4Y2JEJ2</accession>
<sequence length="129" mass="14442">MIYPSPMTGRSSFGRGWVVAGELRPQFPTAVKTSLLYCSPNASAGQRVHRLMDLYSSADLRGSSTSTTENGREEGERENKPMPLQEEFVPNERANTVAKTYPSRWPEDNPVECDCQNIPPESRKFNTSD</sequence>
<organism evidence="2 3">
    <name type="scientific">Araneus ventricosus</name>
    <name type="common">Orbweaver spider</name>
    <name type="synonym">Epeira ventricosa</name>
    <dbReference type="NCBI Taxonomy" id="182803"/>
    <lineage>
        <taxon>Eukaryota</taxon>
        <taxon>Metazoa</taxon>
        <taxon>Ecdysozoa</taxon>
        <taxon>Arthropoda</taxon>
        <taxon>Chelicerata</taxon>
        <taxon>Arachnida</taxon>
        <taxon>Araneae</taxon>
        <taxon>Araneomorphae</taxon>
        <taxon>Entelegynae</taxon>
        <taxon>Araneoidea</taxon>
        <taxon>Araneidae</taxon>
        <taxon>Araneus</taxon>
    </lineage>
</organism>
<evidence type="ECO:0000256" key="1">
    <source>
        <dbReference type="SAM" id="MobiDB-lite"/>
    </source>
</evidence>
<feature type="region of interest" description="Disordered" evidence="1">
    <location>
        <begin position="59"/>
        <end position="85"/>
    </location>
</feature>